<protein>
    <submittedName>
        <fullName evidence="2">Uncharacterized protein</fullName>
    </submittedName>
</protein>
<name>A0A0L8FZU2_OCTBM</name>
<keyword evidence="1" id="KW-1133">Transmembrane helix</keyword>
<dbReference type="AlphaFoldDB" id="A0A0L8FZU2"/>
<gene>
    <name evidence="2" type="ORF">OCBIM_22003348mg</name>
</gene>
<keyword evidence="1" id="KW-0472">Membrane</keyword>
<evidence type="ECO:0000313" key="2">
    <source>
        <dbReference type="EMBL" id="KOF70183.1"/>
    </source>
</evidence>
<dbReference type="EMBL" id="KQ424990">
    <property type="protein sequence ID" value="KOF70183.1"/>
    <property type="molecule type" value="Genomic_DNA"/>
</dbReference>
<feature type="transmembrane region" description="Helical" evidence="1">
    <location>
        <begin position="98"/>
        <end position="116"/>
    </location>
</feature>
<evidence type="ECO:0000256" key="1">
    <source>
        <dbReference type="SAM" id="Phobius"/>
    </source>
</evidence>
<proteinExistence type="predicted"/>
<reference evidence="2" key="1">
    <citation type="submission" date="2015-07" db="EMBL/GenBank/DDBJ databases">
        <title>MeaNS - Measles Nucleotide Surveillance Program.</title>
        <authorList>
            <person name="Tran T."/>
            <person name="Druce J."/>
        </authorList>
    </citation>
    <scope>NUCLEOTIDE SEQUENCE</scope>
    <source>
        <strain evidence="2">UCB-OBI-ISO-001</strain>
        <tissue evidence="2">Gonad</tissue>
    </source>
</reference>
<organism evidence="2">
    <name type="scientific">Octopus bimaculoides</name>
    <name type="common">California two-spotted octopus</name>
    <dbReference type="NCBI Taxonomy" id="37653"/>
    <lineage>
        <taxon>Eukaryota</taxon>
        <taxon>Metazoa</taxon>
        <taxon>Spiralia</taxon>
        <taxon>Lophotrochozoa</taxon>
        <taxon>Mollusca</taxon>
        <taxon>Cephalopoda</taxon>
        <taxon>Coleoidea</taxon>
        <taxon>Octopodiformes</taxon>
        <taxon>Octopoda</taxon>
        <taxon>Incirrata</taxon>
        <taxon>Octopodidae</taxon>
        <taxon>Octopus</taxon>
    </lineage>
</organism>
<accession>A0A0L8FZU2</accession>
<feature type="transmembrane region" description="Helical" evidence="1">
    <location>
        <begin position="122"/>
        <end position="143"/>
    </location>
</feature>
<feature type="transmembrane region" description="Helical" evidence="1">
    <location>
        <begin position="54"/>
        <end position="77"/>
    </location>
</feature>
<keyword evidence="1" id="KW-0812">Transmembrane</keyword>
<sequence>MQLEFGQEKCYNMAVKGGKTVTQTSNMKNVTVGTLDLPIRTPTNIAFILSHECFSVFVSFSIILACCWGTIHFSTNYTTKLSTSTRIAVIFKCFTDRISFSFVCTRFVTCFLLTIHSPIRSALTFVAIIIPYRINFITLTVVITGTQNFSADNQTIRFTGTNIATDFK</sequence>